<evidence type="ECO:0000313" key="2">
    <source>
        <dbReference type="EMBL" id="SVE28900.1"/>
    </source>
</evidence>
<protein>
    <recommendedName>
        <fullName evidence="1">Peptidase M24 domain-containing protein</fullName>
    </recommendedName>
</protein>
<dbReference type="InterPro" id="IPR000994">
    <property type="entry name" value="Pept_M24"/>
</dbReference>
<sequence>HASPRIEQLYKEVITAYDLSLSNLHVGQSCSTTQKLVNDYLEHQGHNTTRSHPGTNRGYVHTLGHGIGLSVHEHPRLSETASEDDILQAGMALTIEPGLYYPEDNIGIRVENYVWLNPATGCPEHIGEFDRELVIPI</sequence>
<evidence type="ECO:0000259" key="1">
    <source>
        <dbReference type="Pfam" id="PF00557"/>
    </source>
</evidence>
<dbReference type="PANTHER" id="PTHR46112:SF2">
    <property type="entry name" value="XAA-PRO AMINOPEPTIDASE P-RELATED"/>
    <property type="match status" value="1"/>
</dbReference>
<dbReference type="PANTHER" id="PTHR46112">
    <property type="entry name" value="AMINOPEPTIDASE"/>
    <property type="match status" value="1"/>
</dbReference>
<feature type="non-terminal residue" evidence="2">
    <location>
        <position position="1"/>
    </location>
</feature>
<dbReference type="EMBL" id="UINC01207002">
    <property type="protein sequence ID" value="SVE28900.1"/>
    <property type="molecule type" value="Genomic_DNA"/>
</dbReference>
<dbReference type="SUPFAM" id="SSF55920">
    <property type="entry name" value="Creatinase/aminopeptidase"/>
    <property type="match status" value="1"/>
</dbReference>
<dbReference type="InterPro" id="IPR050659">
    <property type="entry name" value="Peptidase_M24B"/>
</dbReference>
<dbReference type="Gene3D" id="3.90.230.10">
    <property type="entry name" value="Creatinase/methionine aminopeptidase superfamily"/>
    <property type="match status" value="1"/>
</dbReference>
<dbReference type="AlphaFoldDB" id="A0A383CA17"/>
<gene>
    <name evidence="2" type="ORF">METZ01_LOCUS481754</name>
</gene>
<accession>A0A383CA17</accession>
<organism evidence="2">
    <name type="scientific">marine metagenome</name>
    <dbReference type="NCBI Taxonomy" id="408172"/>
    <lineage>
        <taxon>unclassified sequences</taxon>
        <taxon>metagenomes</taxon>
        <taxon>ecological metagenomes</taxon>
    </lineage>
</organism>
<feature type="domain" description="Peptidase M24" evidence="1">
    <location>
        <begin position="3"/>
        <end position="115"/>
    </location>
</feature>
<dbReference type="InterPro" id="IPR036005">
    <property type="entry name" value="Creatinase/aminopeptidase-like"/>
</dbReference>
<name>A0A383CA17_9ZZZZ</name>
<proteinExistence type="predicted"/>
<dbReference type="Pfam" id="PF00557">
    <property type="entry name" value="Peptidase_M24"/>
    <property type="match status" value="1"/>
</dbReference>
<reference evidence="2" key="1">
    <citation type="submission" date="2018-05" db="EMBL/GenBank/DDBJ databases">
        <authorList>
            <person name="Lanie J.A."/>
            <person name="Ng W.-L."/>
            <person name="Kazmierczak K.M."/>
            <person name="Andrzejewski T.M."/>
            <person name="Davidsen T.M."/>
            <person name="Wayne K.J."/>
            <person name="Tettelin H."/>
            <person name="Glass J.I."/>
            <person name="Rusch D."/>
            <person name="Podicherti R."/>
            <person name="Tsui H.-C.T."/>
            <person name="Winkler M.E."/>
        </authorList>
    </citation>
    <scope>NUCLEOTIDE SEQUENCE</scope>
</reference>